<dbReference type="Pfam" id="PF14897">
    <property type="entry name" value="EpsG"/>
    <property type="match status" value="1"/>
</dbReference>
<evidence type="ECO:0000313" key="3">
    <source>
        <dbReference type="Proteomes" id="UP001234343"/>
    </source>
</evidence>
<keyword evidence="1" id="KW-0472">Membrane</keyword>
<organism evidence="2 3">
    <name type="scientific">Alteromonas arenosi</name>
    <dbReference type="NCBI Taxonomy" id="3055817"/>
    <lineage>
        <taxon>Bacteria</taxon>
        <taxon>Pseudomonadati</taxon>
        <taxon>Pseudomonadota</taxon>
        <taxon>Gammaproteobacteria</taxon>
        <taxon>Alteromonadales</taxon>
        <taxon>Alteromonadaceae</taxon>
        <taxon>Alteromonas/Salinimonas group</taxon>
        <taxon>Alteromonas</taxon>
    </lineage>
</organism>
<feature type="transmembrane region" description="Helical" evidence="1">
    <location>
        <begin position="208"/>
        <end position="235"/>
    </location>
</feature>
<feature type="transmembrane region" description="Helical" evidence="1">
    <location>
        <begin position="290"/>
        <end position="308"/>
    </location>
</feature>
<accession>A0ABT7SZ12</accession>
<name>A0ABT7SZ12_9ALTE</name>
<dbReference type="Proteomes" id="UP001234343">
    <property type="component" value="Unassembled WGS sequence"/>
</dbReference>
<gene>
    <name evidence="2" type="ORF">QTP81_12440</name>
</gene>
<feature type="transmembrane region" description="Helical" evidence="1">
    <location>
        <begin position="125"/>
        <end position="143"/>
    </location>
</feature>
<evidence type="ECO:0000256" key="1">
    <source>
        <dbReference type="SAM" id="Phobius"/>
    </source>
</evidence>
<protein>
    <submittedName>
        <fullName evidence="2">EpsG family protein</fullName>
    </submittedName>
</protein>
<keyword evidence="3" id="KW-1185">Reference proteome</keyword>
<evidence type="ECO:0000313" key="2">
    <source>
        <dbReference type="EMBL" id="MDM7861406.1"/>
    </source>
</evidence>
<proteinExistence type="predicted"/>
<dbReference type="EMBL" id="JAUCBP010000010">
    <property type="protein sequence ID" value="MDM7861406.1"/>
    <property type="molecule type" value="Genomic_DNA"/>
</dbReference>
<comment type="caution">
    <text evidence="2">The sequence shown here is derived from an EMBL/GenBank/DDBJ whole genome shotgun (WGS) entry which is preliminary data.</text>
</comment>
<feature type="transmembrane region" description="Helical" evidence="1">
    <location>
        <begin position="172"/>
        <end position="196"/>
    </location>
</feature>
<feature type="transmembrane region" description="Helical" evidence="1">
    <location>
        <begin position="102"/>
        <end position="119"/>
    </location>
</feature>
<feature type="transmembrane region" description="Helical" evidence="1">
    <location>
        <begin position="263"/>
        <end position="281"/>
    </location>
</feature>
<feature type="transmembrane region" description="Helical" evidence="1">
    <location>
        <begin position="32"/>
        <end position="50"/>
    </location>
</feature>
<keyword evidence="1" id="KW-1133">Transmembrane helix</keyword>
<dbReference type="RefSeq" id="WP_289365885.1">
    <property type="nucleotide sequence ID" value="NZ_JAUCBP010000010.1"/>
</dbReference>
<sequence length="364" mass="41949">MLFHLAYLTFFTIVAATFFDEKIVTRAQQHRFFQALLFCLVLQVAIMYIGRDIHGDTFRYLRSYDRMIGQDFAIAVIESGKELGFTLLSWLSANAGIGHRGYLTWIFVLGMVPFIAGLKRLYGNGWGYMFVAYITFPFFLSYFASGMRQAVAMSMAFYAIINYGYTRYLFRTLFVIGFAALFHMSVLVLLPALFALHFAERILTIPKILMIWVVVVFISAAGINESALGFLSGFFDDSSRYQYYLDTDKVAEVRELMNYQTGFRLDFTVFSIVPVLFVLYFERRTGIDLWLVKFYLIVNCAFQLLSFTASNDRFAALSWFYIPAILVHSQFYKYPMRSSKLGYYLLAFSGVALLALFNSRYFAG</sequence>
<reference evidence="2 3" key="1">
    <citation type="submission" date="2023-06" db="EMBL/GenBank/DDBJ databases">
        <title>Alteromonas sp. ASW11-36 isolated from intertidal sand.</title>
        <authorList>
            <person name="Li Y."/>
        </authorList>
    </citation>
    <scope>NUCLEOTIDE SEQUENCE [LARGE SCALE GENOMIC DNA]</scope>
    <source>
        <strain evidence="2 3">ASW11-36</strain>
    </source>
</reference>
<feature type="transmembrane region" description="Helical" evidence="1">
    <location>
        <begin position="343"/>
        <end position="363"/>
    </location>
</feature>
<dbReference type="InterPro" id="IPR049458">
    <property type="entry name" value="EpsG-like"/>
</dbReference>
<keyword evidence="1" id="KW-0812">Transmembrane</keyword>